<dbReference type="Proteomes" id="UP000006868">
    <property type="component" value="Plasmid pSC2"/>
</dbReference>
<organism evidence="1 2">
    <name type="scientific">Paenibacillus polymyxa (strain SC2)</name>
    <name type="common">Bacillus polymyxa</name>
    <dbReference type="NCBI Taxonomy" id="886882"/>
    <lineage>
        <taxon>Bacteria</taxon>
        <taxon>Bacillati</taxon>
        <taxon>Bacillota</taxon>
        <taxon>Bacilli</taxon>
        <taxon>Bacillales</taxon>
        <taxon>Paenibacillaceae</taxon>
        <taxon>Paenibacillus</taxon>
    </lineage>
</organism>
<evidence type="ECO:0000313" key="1">
    <source>
        <dbReference type="EMBL" id="ADO59858.1"/>
    </source>
</evidence>
<sequence length="60" mass="6848">MFIAKAYSELQIHFACFEKLQLANVFSLYIGICIPKVEFASTNLKDTLVINKGMLIYKCN</sequence>
<geneLocation type="plasmid" evidence="1 2">
    <name>pSC2</name>
</geneLocation>
<dbReference type="PATRIC" id="fig|886882.15.peg.5442"/>
<accession>E3EKM6</accession>
<dbReference type="HOGENOM" id="CLU_2937330_0_0_9"/>
<evidence type="ECO:0000313" key="2">
    <source>
        <dbReference type="Proteomes" id="UP000006868"/>
    </source>
</evidence>
<protein>
    <submittedName>
        <fullName evidence="1">Uncharacterized protein</fullName>
    </submittedName>
</protein>
<proteinExistence type="predicted"/>
<dbReference type="EMBL" id="CP002214">
    <property type="protein sequence ID" value="ADO59858.1"/>
    <property type="molecule type" value="Genomic_DNA"/>
</dbReference>
<dbReference type="AlphaFoldDB" id="E3EKM6"/>
<dbReference type="KEGG" id="ppm:PPSC2_25905"/>
<keyword evidence="1" id="KW-0614">Plasmid</keyword>
<reference evidence="1 2" key="1">
    <citation type="journal article" date="2011" name="J. Bacteriol.">
        <title>Complete genome sequence of Paenibacillus polymyxa SC2, a strain of plant growth-promoting Rhizobacterium with broad-spectrum antimicrobial activity.</title>
        <authorList>
            <person name="Ma M."/>
            <person name="Wang C."/>
            <person name="Ding Y."/>
            <person name="Li L."/>
            <person name="Shen D."/>
            <person name="Jiang X."/>
            <person name="Guan D."/>
            <person name="Cao F."/>
            <person name="Chen H."/>
            <person name="Feng R."/>
            <person name="Wang X."/>
            <person name="Ge Y."/>
            <person name="Yao L."/>
            <person name="Bing X."/>
            <person name="Yang X."/>
            <person name="Li J."/>
            <person name="Du B."/>
        </authorList>
    </citation>
    <scope>NUCLEOTIDE SEQUENCE [LARGE SCALE GENOMIC DNA]</scope>
    <source>
        <strain evidence="1 2">SC2</strain>
        <plasmid evidence="2">pSC2</plasmid>
    </source>
</reference>
<gene>
    <name evidence="1" type="ORF">PPSC2_25905</name>
</gene>
<name>E3EKM6_PAEPS</name>